<protein>
    <submittedName>
        <fullName evidence="1">Divergent polysaccharide deacetylase</fullName>
    </submittedName>
</protein>
<dbReference type="RefSeq" id="WP_106198472.1">
    <property type="nucleotide sequence ID" value="NZ_JAXEIU010000039.1"/>
</dbReference>
<reference evidence="1 2" key="1">
    <citation type="submission" date="2018-05" db="EMBL/GenBank/DDBJ databases">
        <title>Animal gut microbial communities from fecal samples from Wisconsin, USA.</title>
        <authorList>
            <person name="Neumann A."/>
        </authorList>
    </citation>
    <scope>NUCLEOTIDE SEQUENCE [LARGE SCALE GENOMIC DNA]</scope>
    <source>
        <strain evidence="1 2">UWS4</strain>
    </source>
</reference>
<keyword evidence="2" id="KW-1185">Reference proteome</keyword>
<proteinExistence type="predicted"/>
<dbReference type="EMBL" id="QGHD01000024">
    <property type="protein sequence ID" value="PWK94011.1"/>
    <property type="molecule type" value="Genomic_DNA"/>
</dbReference>
<accession>A0ABX5LLX2</accession>
<organism evidence="1 2">
    <name type="scientific">Hallerella porci</name>
    <dbReference type="NCBI Taxonomy" id="1945871"/>
    <lineage>
        <taxon>Bacteria</taxon>
        <taxon>Pseudomonadati</taxon>
        <taxon>Fibrobacterota</taxon>
        <taxon>Fibrobacteria</taxon>
        <taxon>Fibrobacterales</taxon>
        <taxon>Fibrobacteraceae</taxon>
        <taxon>Hallerella</taxon>
    </lineage>
</organism>
<dbReference type="SUPFAM" id="SSF88713">
    <property type="entry name" value="Glycoside hydrolase/deacetylase"/>
    <property type="match status" value="1"/>
</dbReference>
<name>A0ABX5LLX2_9BACT</name>
<evidence type="ECO:0000313" key="2">
    <source>
        <dbReference type="Proteomes" id="UP000245523"/>
    </source>
</evidence>
<dbReference type="Proteomes" id="UP000245523">
    <property type="component" value="Unassembled WGS sequence"/>
</dbReference>
<dbReference type="Pfam" id="PF04748">
    <property type="entry name" value="Polysacc_deac_2"/>
    <property type="match status" value="1"/>
</dbReference>
<dbReference type="Gene3D" id="3.20.20.370">
    <property type="entry name" value="Glycoside hydrolase/deacetylase"/>
    <property type="match status" value="1"/>
</dbReference>
<sequence length="360" mass="40269">MKKKNFLIVLLCLVIVILGIISVLLNRQAFENTLIATGLKEATPILANADPYLEKLLHEIPVLQVMPKKKKAKRDIWKVGRGISFPNYLLRAQKHLVKNGGKILAMEELENSKGSVATMDFIAPFGDTFYVELQMADSFHNNTSRLAVAFYAEKNLAGFTTQLNHLNYPYSLLITPADLPTLSSGLKSLNSYESVIWLPMESKGYLPKSVAKSSILIHLSEKEIQNVVNDAIEKIPNAIGVATRFSDRAVELSTLLKAVFLPLKAQNLWFMDLTANRYSKTQEVCEEISLNCRIESPFNPARMTHEIYTENVLRLARRSGKAILILPLSNATFKAIENLEADALAQGTEFVSLSNIFQKE</sequence>
<comment type="caution">
    <text evidence="1">The sequence shown here is derived from an EMBL/GenBank/DDBJ whole genome shotgun (WGS) entry which is preliminary data.</text>
</comment>
<gene>
    <name evidence="1" type="ORF">B0H50_1242</name>
</gene>
<evidence type="ECO:0000313" key="1">
    <source>
        <dbReference type="EMBL" id="PWK94011.1"/>
    </source>
</evidence>
<dbReference type="PANTHER" id="PTHR30105:SF2">
    <property type="entry name" value="DIVERGENT POLYSACCHARIDE DEACETYLASE SUPERFAMILY"/>
    <property type="match status" value="1"/>
</dbReference>
<dbReference type="InterPro" id="IPR011330">
    <property type="entry name" value="Glyco_hydro/deAcase_b/a-brl"/>
</dbReference>
<dbReference type="PANTHER" id="PTHR30105">
    <property type="entry name" value="UNCHARACTERIZED YIBQ-RELATED"/>
    <property type="match status" value="1"/>
</dbReference>
<dbReference type="InterPro" id="IPR006837">
    <property type="entry name" value="Divergent_DAC"/>
</dbReference>